<dbReference type="EMBL" id="BAABJK010000009">
    <property type="protein sequence ID" value="GAA4976051.1"/>
    <property type="molecule type" value="Genomic_DNA"/>
</dbReference>
<keyword evidence="3" id="KW-1185">Reference proteome</keyword>
<dbReference type="CDD" id="cd00761">
    <property type="entry name" value="Glyco_tranf_GTA_type"/>
    <property type="match status" value="1"/>
</dbReference>
<dbReference type="RefSeq" id="WP_345170087.1">
    <property type="nucleotide sequence ID" value="NZ_BAABJK010000009.1"/>
</dbReference>
<dbReference type="Gene3D" id="3.90.550.10">
    <property type="entry name" value="Spore Coat Polysaccharide Biosynthesis Protein SpsA, Chain A"/>
    <property type="match status" value="1"/>
</dbReference>
<protein>
    <recommendedName>
        <fullName evidence="1">Glycosyltransferase 2-like domain-containing protein</fullName>
    </recommendedName>
</protein>
<dbReference type="Pfam" id="PF00535">
    <property type="entry name" value="Glycos_transf_2"/>
    <property type="match status" value="1"/>
</dbReference>
<dbReference type="PANTHER" id="PTHR22916:SF3">
    <property type="entry name" value="UDP-GLCNAC:BETAGAL BETA-1,3-N-ACETYLGLUCOSAMINYLTRANSFERASE-LIKE PROTEIN 1"/>
    <property type="match status" value="1"/>
</dbReference>
<evidence type="ECO:0000313" key="2">
    <source>
        <dbReference type="EMBL" id="GAA4976051.1"/>
    </source>
</evidence>
<dbReference type="InterPro" id="IPR001173">
    <property type="entry name" value="Glyco_trans_2-like"/>
</dbReference>
<organism evidence="2 3">
    <name type="scientific">Algibacter aquimarinus</name>
    <dbReference type="NCBI Taxonomy" id="1136748"/>
    <lineage>
        <taxon>Bacteria</taxon>
        <taxon>Pseudomonadati</taxon>
        <taxon>Bacteroidota</taxon>
        <taxon>Flavobacteriia</taxon>
        <taxon>Flavobacteriales</taxon>
        <taxon>Flavobacteriaceae</taxon>
        <taxon>Algibacter</taxon>
    </lineage>
</organism>
<dbReference type="InterPro" id="IPR029044">
    <property type="entry name" value="Nucleotide-diphossugar_trans"/>
</dbReference>
<comment type="caution">
    <text evidence="2">The sequence shown here is derived from an EMBL/GenBank/DDBJ whole genome shotgun (WGS) entry which is preliminary data.</text>
</comment>
<sequence length="302" mass="35559">MLFSILIANYNNGHFFKDCYESIIKQTYNNWEVIIVDDCSTDYSVETIKKLIGNDKRFKLFVNTENQGCGFTKNKCAYHANGDVLGFLDSDDAIKSNALSIMIERHRLNNDVSIITSKYELVDLEMNFKEIGKTGTSLPKNTSYLTYGKGALTHFATFKKTFYLQSMGIDSKMKRAVDQDLYYKMEEQGKHYFIDESLYLYRINENSISNNNNTYKAEYWHFYAINEAYKRRKKSKLKIDNFSSVYMRKYRSNYYLARFEKLKLSKKTQSKFYFLAKSFLSSPRHKFMLKLKSFLLLIIGKI</sequence>
<proteinExistence type="predicted"/>
<dbReference type="Proteomes" id="UP001501692">
    <property type="component" value="Unassembled WGS sequence"/>
</dbReference>
<dbReference type="PANTHER" id="PTHR22916">
    <property type="entry name" value="GLYCOSYLTRANSFERASE"/>
    <property type="match status" value="1"/>
</dbReference>
<feature type="domain" description="Glycosyltransferase 2-like" evidence="1">
    <location>
        <begin position="4"/>
        <end position="116"/>
    </location>
</feature>
<gene>
    <name evidence="2" type="ORF">GCM10023315_28570</name>
</gene>
<dbReference type="SUPFAM" id="SSF53448">
    <property type="entry name" value="Nucleotide-diphospho-sugar transferases"/>
    <property type="match status" value="1"/>
</dbReference>
<name>A0ABP9HQ43_9FLAO</name>
<evidence type="ECO:0000313" key="3">
    <source>
        <dbReference type="Proteomes" id="UP001501692"/>
    </source>
</evidence>
<reference evidence="3" key="1">
    <citation type="journal article" date="2019" name="Int. J. Syst. Evol. Microbiol.">
        <title>The Global Catalogue of Microorganisms (GCM) 10K type strain sequencing project: providing services to taxonomists for standard genome sequencing and annotation.</title>
        <authorList>
            <consortium name="The Broad Institute Genomics Platform"/>
            <consortium name="The Broad Institute Genome Sequencing Center for Infectious Disease"/>
            <person name="Wu L."/>
            <person name="Ma J."/>
        </authorList>
    </citation>
    <scope>NUCLEOTIDE SEQUENCE [LARGE SCALE GENOMIC DNA]</scope>
    <source>
        <strain evidence="3">JCM 18287</strain>
    </source>
</reference>
<accession>A0ABP9HQ43</accession>
<evidence type="ECO:0000259" key="1">
    <source>
        <dbReference type="Pfam" id="PF00535"/>
    </source>
</evidence>